<keyword evidence="4" id="KW-0723">Serine/threonine-protein kinase</keyword>
<dbReference type="FunFam" id="1.10.510.10:FF:001023">
    <property type="entry name" value="Os07g0541700 protein"/>
    <property type="match status" value="1"/>
</dbReference>
<evidence type="ECO:0000313" key="14">
    <source>
        <dbReference type="Proteomes" id="UP001189122"/>
    </source>
</evidence>
<evidence type="ECO:0000256" key="4">
    <source>
        <dbReference type="ARBA" id="ARBA00022527"/>
    </source>
</evidence>
<dbReference type="InterPro" id="IPR000719">
    <property type="entry name" value="Prot_kinase_dom"/>
</dbReference>
<evidence type="ECO:0000256" key="9">
    <source>
        <dbReference type="ARBA" id="ARBA00023136"/>
    </source>
</evidence>
<feature type="domain" description="Protein kinase" evidence="12">
    <location>
        <begin position="44"/>
        <end position="275"/>
    </location>
</feature>
<evidence type="ECO:0000256" key="11">
    <source>
        <dbReference type="ARBA" id="ARBA00048679"/>
    </source>
</evidence>
<evidence type="ECO:0000256" key="1">
    <source>
        <dbReference type="ARBA" id="ARBA00004236"/>
    </source>
</evidence>
<keyword evidence="6" id="KW-0547">Nucleotide-binding</keyword>
<dbReference type="Gene3D" id="3.30.200.20">
    <property type="entry name" value="Phosphorylase Kinase, domain 1"/>
    <property type="match status" value="1"/>
</dbReference>
<evidence type="ECO:0000256" key="3">
    <source>
        <dbReference type="ARBA" id="ARBA00022475"/>
    </source>
</evidence>
<dbReference type="InterPro" id="IPR008271">
    <property type="entry name" value="Ser/Thr_kinase_AS"/>
</dbReference>
<reference evidence="13 14" key="1">
    <citation type="submission" date="2019-12" db="EMBL/GenBank/DDBJ databases">
        <authorList>
            <person name="Scholz U."/>
            <person name="Mascher M."/>
            <person name="Fiebig A."/>
        </authorList>
    </citation>
    <scope>NUCLEOTIDE SEQUENCE</scope>
</reference>
<dbReference type="PANTHER" id="PTHR47985">
    <property type="entry name" value="OS07G0668900 PROTEIN"/>
    <property type="match status" value="1"/>
</dbReference>
<comment type="catalytic activity">
    <reaction evidence="11">
        <text>L-seryl-[protein] + ATP = O-phospho-L-seryl-[protein] + ADP + H(+)</text>
        <dbReference type="Rhea" id="RHEA:17989"/>
        <dbReference type="Rhea" id="RHEA-COMP:9863"/>
        <dbReference type="Rhea" id="RHEA-COMP:11604"/>
        <dbReference type="ChEBI" id="CHEBI:15378"/>
        <dbReference type="ChEBI" id="CHEBI:29999"/>
        <dbReference type="ChEBI" id="CHEBI:30616"/>
        <dbReference type="ChEBI" id="CHEBI:83421"/>
        <dbReference type="ChEBI" id="CHEBI:456216"/>
        <dbReference type="EC" id="2.7.11.1"/>
    </reaction>
</comment>
<dbReference type="EMBL" id="CACRZD030000002">
    <property type="protein sequence ID" value="CAA6655862.1"/>
    <property type="molecule type" value="Genomic_DNA"/>
</dbReference>
<comment type="subcellular location">
    <subcellularLocation>
        <location evidence="1">Cell membrane</location>
    </subcellularLocation>
</comment>
<dbReference type="EMBL" id="LR743589">
    <property type="protein sequence ID" value="CAA2616174.1"/>
    <property type="molecule type" value="Genomic_DNA"/>
</dbReference>
<keyword evidence="8" id="KW-0067">ATP-binding</keyword>
<dbReference type="GO" id="GO:0005524">
    <property type="term" value="F:ATP binding"/>
    <property type="evidence" value="ECO:0007669"/>
    <property type="project" value="UniProtKB-KW"/>
</dbReference>
<evidence type="ECO:0000313" key="13">
    <source>
        <dbReference type="EMBL" id="CAA2616174.1"/>
    </source>
</evidence>
<comment type="catalytic activity">
    <reaction evidence="10">
        <text>L-threonyl-[protein] + ATP = O-phospho-L-threonyl-[protein] + ADP + H(+)</text>
        <dbReference type="Rhea" id="RHEA:46608"/>
        <dbReference type="Rhea" id="RHEA-COMP:11060"/>
        <dbReference type="Rhea" id="RHEA-COMP:11605"/>
        <dbReference type="ChEBI" id="CHEBI:15378"/>
        <dbReference type="ChEBI" id="CHEBI:30013"/>
        <dbReference type="ChEBI" id="CHEBI:30616"/>
        <dbReference type="ChEBI" id="CHEBI:61977"/>
        <dbReference type="ChEBI" id="CHEBI:456216"/>
        <dbReference type="EC" id="2.7.11.1"/>
    </reaction>
</comment>
<dbReference type="Pfam" id="PF07714">
    <property type="entry name" value="PK_Tyr_Ser-Thr"/>
    <property type="match status" value="1"/>
</dbReference>
<dbReference type="PROSITE" id="PS00108">
    <property type="entry name" value="PROTEIN_KINASE_ST"/>
    <property type="match status" value="1"/>
</dbReference>
<keyword evidence="9" id="KW-0472">Membrane</keyword>
<dbReference type="PANTHER" id="PTHR47985:SF52">
    <property type="entry name" value="OS02G0833000 PROTEIN"/>
    <property type="match status" value="1"/>
</dbReference>
<accession>A0A7I8IG69</accession>
<evidence type="ECO:0000256" key="7">
    <source>
        <dbReference type="ARBA" id="ARBA00022777"/>
    </source>
</evidence>
<keyword evidence="7" id="KW-0418">Kinase</keyword>
<keyword evidence="5" id="KW-0808">Transferase</keyword>
<protein>
    <recommendedName>
        <fullName evidence="2">non-specific serine/threonine protein kinase</fullName>
        <ecNumber evidence="2">2.7.11.1</ecNumber>
    </recommendedName>
</protein>
<dbReference type="SUPFAM" id="SSF56112">
    <property type="entry name" value="Protein kinase-like (PK-like)"/>
    <property type="match status" value="1"/>
</dbReference>
<dbReference type="InterPro" id="IPR011009">
    <property type="entry name" value="Kinase-like_dom_sf"/>
</dbReference>
<evidence type="ECO:0000256" key="2">
    <source>
        <dbReference type="ARBA" id="ARBA00012513"/>
    </source>
</evidence>
<keyword evidence="3" id="KW-1003">Cell membrane</keyword>
<dbReference type="Gene3D" id="1.10.510.10">
    <property type="entry name" value="Transferase(Phosphotransferase) domain 1"/>
    <property type="match status" value="1"/>
</dbReference>
<name>A0A7I8IG69_SPIIN</name>
<dbReference type="SMART" id="SM00220">
    <property type="entry name" value="S_TKc"/>
    <property type="match status" value="1"/>
</dbReference>
<proteinExistence type="predicted"/>
<dbReference type="InterPro" id="IPR001245">
    <property type="entry name" value="Ser-Thr/Tyr_kinase_cat_dom"/>
</dbReference>
<evidence type="ECO:0000256" key="6">
    <source>
        <dbReference type="ARBA" id="ARBA00022741"/>
    </source>
</evidence>
<dbReference type="Proteomes" id="UP001189122">
    <property type="component" value="Unassembled WGS sequence"/>
</dbReference>
<dbReference type="GO" id="GO:0004674">
    <property type="term" value="F:protein serine/threonine kinase activity"/>
    <property type="evidence" value="ECO:0007669"/>
    <property type="project" value="UniProtKB-KW"/>
</dbReference>
<evidence type="ECO:0000256" key="10">
    <source>
        <dbReference type="ARBA" id="ARBA00047899"/>
    </source>
</evidence>
<gene>
    <name evidence="13" type="ORF">SI7747_02002402</name>
</gene>
<organism evidence="13">
    <name type="scientific">Spirodela intermedia</name>
    <name type="common">Intermediate duckweed</name>
    <dbReference type="NCBI Taxonomy" id="51605"/>
    <lineage>
        <taxon>Eukaryota</taxon>
        <taxon>Viridiplantae</taxon>
        <taxon>Streptophyta</taxon>
        <taxon>Embryophyta</taxon>
        <taxon>Tracheophyta</taxon>
        <taxon>Spermatophyta</taxon>
        <taxon>Magnoliopsida</taxon>
        <taxon>Liliopsida</taxon>
        <taxon>Araceae</taxon>
        <taxon>Lemnoideae</taxon>
        <taxon>Spirodela</taxon>
    </lineage>
</organism>
<dbReference type="EC" id="2.7.11.1" evidence="2"/>
<dbReference type="AlphaFoldDB" id="A0A7I8IG69"/>
<evidence type="ECO:0000256" key="8">
    <source>
        <dbReference type="ARBA" id="ARBA00022840"/>
    </source>
</evidence>
<evidence type="ECO:0000256" key="5">
    <source>
        <dbReference type="ARBA" id="ARBA00022679"/>
    </source>
</evidence>
<dbReference type="PROSITE" id="PS50011">
    <property type="entry name" value="PROTEIN_KINASE_DOM"/>
    <property type="match status" value="1"/>
</dbReference>
<evidence type="ECO:0000259" key="12">
    <source>
        <dbReference type="PROSITE" id="PS50011"/>
    </source>
</evidence>
<dbReference type="GO" id="GO:0005886">
    <property type="term" value="C:plasma membrane"/>
    <property type="evidence" value="ECO:0007669"/>
    <property type="project" value="UniProtKB-SubCell"/>
</dbReference>
<keyword evidence="14" id="KW-1185">Reference proteome</keyword>
<sequence length="275" mass="30700">MKCFAFLNHWQRRGAPRGPVTVEAPPKKSREISFRELAVITKNFKDSNCLGEGGFGKVYKGRLQTGEASILFRLLQCPSPVSFLTLMLVVLEHPNLVKLVGYCAEGDQRLLVYEFMPQGSLESHIHDLPTGREALRWDARVKIALGAARGVSYLHHAMNPSVIHRDIKSANILLDDEFNPKVSDFGIAKFGPVGDETHVSTRYAMTGKLTAKSDVYSFGVVLLELITGRKAFNTSARRNNSLVIWVVGRRSLKLLPSLSHSLSITEFLVGWMIHR</sequence>